<name>A0A1I7XW87_9BILA</name>
<dbReference type="InterPro" id="IPR000197">
    <property type="entry name" value="Znf_TAZ"/>
</dbReference>
<dbReference type="InterPro" id="IPR013178">
    <property type="entry name" value="Histone_AcTrfase_Rtt109/CBP"/>
</dbReference>
<dbReference type="GO" id="GO:0031490">
    <property type="term" value="F:chromatin DNA binding"/>
    <property type="evidence" value="ECO:0007669"/>
    <property type="project" value="TreeGrafter"/>
</dbReference>
<evidence type="ECO:0000256" key="4">
    <source>
        <dbReference type="ARBA" id="ARBA00022723"/>
    </source>
</evidence>
<dbReference type="Proteomes" id="UP000095287">
    <property type="component" value="Unplaced"/>
</dbReference>
<dbReference type="AlphaFoldDB" id="A0A1I7XW87"/>
<keyword evidence="6 12" id="KW-0862">Zinc</keyword>
<evidence type="ECO:0000259" key="13">
    <source>
        <dbReference type="PROSITE" id="PS50134"/>
    </source>
</evidence>
<dbReference type="SMART" id="SM00551">
    <property type="entry name" value="ZnF_TAZ"/>
    <property type="match status" value="1"/>
</dbReference>
<reference evidence="15" key="1">
    <citation type="submission" date="2016-11" db="UniProtKB">
        <authorList>
            <consortium name="WormBaseParasite"/>
        </authorList>
    </citation>
    <scope>IDENTIFICATION</scope>
</reference>
<evidence type="ECO:0000256" key="1">
    <source>
        <dbReference type="ARBA" id="ARBA00004123"/>
    </source>
</evidence>
<evidence type="ECO:0000256" key="5">
    <source>
        <dbReference type="ARBA" id="ARBA00022771"/>
    </source>
</evidence>
<comment type="subcellular location">
    <subcellularLocation>
        <location evidence="1">Nucleus</location>
    </subcellularLocation>
</comment>
<proteinExistence type="predicted"/>
<accession>A0A1I7XW87</accession>
<comment type="catalytic activity">
    <reaction evidence="11">
        <text>L-lysyl-[protein] + acetyl-CoA = N(6)-acetyl-L-lysyl-[protein] + CoA + H(+)</text>
        <dbReference type="Rhea" id="RHEA:45948"/>
        <dbReference type="Rhea" id="RHEA-COMP:9752"/>
        <dbReference type="Rhea" id="RHEA-COMP:10731"/>
        <dbReference type="ChEBI" id="CHEBI:15378"/>
        <dbReference type="ChEBI" id="CHEBI:29969"/>
        <dbReference type="ChEBI" id="CHEBI:57287"/>
        <dbReference type="ChEBI" id="CHEBI:57288"/>
        <dbReference type="ChEBI" id="CHEBI:61930"/>
        <dbReference type="EC" id="2.3.1.48"/>
    </reaction>
</comment>
<feature type="domain" description="TAZ-type" evidence="13">
    <location>
        <begin position="5"/>
        <end position="88"/>
    </location>
</feature>
<dbReference type="WBParaSite" id="L893_g10125.t1">
    <property type="protein sequence ID" value="L893_g10125.t1"/>
    <property type="gene ID" value="L893_g10125"/>
</dbReference>
<dbReference type="Pfam" id="PF02135">
    <property type="entry name" value="zf-TAZ"/>
    <property type="match status" value="1"/>
</dbReference>
<dbReference type="GO" id="GO:0004402">
    <property type="term" value="F:histone acetyltransferase activity"/>
    <property type="evidence" value="ECO:0007669"/>
    <property type="project" value="InterPro"/>
</dbReference>
<sequence>MQGRVKKRTVVIDKTERCLKILDHASRCKKASCNGVSCRRMKVIIGHSRICEKRGECSACRQLLALCFQHVSQCQDKVECEVVYCNHLRSIFFASLTNII</sequence>
<evidence type="ECO:0000256" key="2">
    <source>
        <dbReference type="ARBA" id="ARBA00013184"/>
    </source>
</evidence>
<dbReference type="GO" id="GO:0003713">
    <property type="term" value="F:transcription coactivator activity"/>
    <property type="evidence" value="ECO:0007669"/>
    <property type="project" value="TreeGrafter"/>
</dbReference>
<evidence type="ECO:0000256" key="3">
    <source>
        <dbReference type="ARBA" id="ARBA00022679"/>
    </source>
</evidence>
<keyword evidence="9" id="KW-0804">Transcription</keyword>
<keyword evidence="5 12" id="KW-0863">Zinc-finger</keyword>
<evidence type="ECO:0000313" key="14">
    <source>
        <dbReference type="Proteomes" id="UP000095287"/>
    </source>
</evidence>
<dbReference type="GO" id="GO:0000123">
    <property type="term" value="C:histone acetyltransferase complex"/>
    <property type="evidence" value="ECO:0007669"/>
    <property type="project" value="TreeGrafter"/>
</dbReference>
<dbReference type="SUPFAM" id="SSF57933">
    <property type="entry name" value="TAZ domain"/>
    <property type="match status" value="1"/>
</dbReference>
<keyword evidence="3" id="KW-0808">Transferase</keyword>
<evidence type="ECO:0000256" key="6">
    <source>
        <dbReference type="ARBA" id="ARBA00022833"/>
    </source>
</evidence>
<dbReference type="Gene3D" id="1.20.1020.10">
    <property type="entry name" value="TAZ domain"/>
    <property type="match status" value="1"/>
</dbReference>
<evidence type="ECO:0000256" key="9">
    <source>
        <dbReference type="ARBA" id="ARBA00023163"/>
    </source>
</evidence>
<dbReference type="PANTHER" id="PTHR13808">
    <property type="entry name" value="CBP/P300-RELATED"/>
    <property type="match status" value="1"/>
</dbReference>
<keyword evidence="8" id="KW-0805">Transcription regulation</keyword>
<dbReference type="GO" id="GO:0045944">
    <property type="term" value="P:positive regulation of transcription by RNA polymerase II"/>
    <property type="evidence" value="ECO:0007669"/>
    <property type="project" value="TreeGrafter"/>
</dbReference>
<organism evidence="14 15">
    <name type="scientific">Steinernema glaseri</name>
    <dbReference type="NCBI Taxonomy" id="37863"/>
    <lineage>
        <taxon>Eukaryota</taxon>
        <taxon>Metazoa</taxon>
        <taxon>Ecdysozoa</taxon>
        <taxon>Nematoda</taxon>
        <taxon>Chromadorea</taxon>
        <taxon>Rhabditida</taxon>
        <taxon>Tylenchina</taxon>
        <taxon>Panagrolaimomorpha</taxon>
        <taxon>Strongyloidoidea</taxon>
        <taxon>Steinernematidae</taxon>
        <taxon>Steinernema</taxon>
    </lineage>
</organism>
<dbReference type="PROSITE" id="PS50134">
    <property type="entry name" value="ZF_TAZ"/>
    <property type="match status" value="1"/>
</dbReference>
<evidence type="ECO:0000313" key="15">
    <source>
        <dbReference type="WBParaSite" id="L893_g10125.t1"/>
    </source>
</evidence>
<dbReference type="GO" id="GO:0008270">
    <property type="term" value="F:zinc ion binding"/>
    <property type="evidence" value="ECO:0007669"/>
    <property type="project" value="UniProtKB-KW"/>
</dbReference>
<dbReference type="InterPro" id="IPR035898">
    <property type="entry name" value="TAZ_dom_sf"/>
</dbReference>
<feature type="zinc finger region" description="TAZ-type" evidence="12">
    <location>
        <begin position="5"/>
        <end position="88"/>
    </location>
</feature>
<dbReference type="EC" id="2.3.1.48" evidence="2"/>
<keyword evidence="10" id="KW-0539">Nucleus</keyword>
<evidence type="ECO:0000256" key="12">
    <source>
        <dbReference type="PROSITE-ProRule" id="PRU00203"/>
    </source>
</evidence>
<keyword evidence="7" id="KW-0156">Chromatin regulator</keyword>
<dbReference type="GO" id="GO:0005634">
    <property type="term" value="C:nucleus"/>
    <property type="evidence" value="ECO:0007669"/>
    <property type="project" value="UniProtKB-SubCell"/>
</dbReference>
<protein>
    <recommendedName>
        <fullName evidence="2">histone acetyltransferase</fullName>
        <ecNumber evidence="2">2.3.1.48</ecNumber>
    </recommendedName>
</protein>
<dbReference type="PANTHER" id="PTHR13808:SF1">
    <property type="entry name" value="HISTONE ACETYLTRANSFERASE"/>
    <property type="match status" value="1"/>
</dbReference>
<keyword evidence="14" id="KW-1185">Reference proteome</keyword>
<evidence type="ECO:0000256" key="7">
    <source>
        <dbReference type="ARBA" id="ARBA00022853"/>
    </source>
</evidence>
<keyword evidence="4 12" id="KW-0479">Metal-binding</keyword>
<evidence type="ECO:0000256" key="11">
    <source>
        <dbReference type="ARBA" id="ARBA00048017"/>
    </source>
</evidence>
<dbReference type="GO" id="GO:0005667">
    <property type="term" value="C:transcription regulator complex"/>
    <property type="evidence" value="ECO:0007669"/>
    <property type="project" value="TreeGrafter"/>
</dbReference>
<evidence type="ECO:0000256" key="10">
    <source>
        <dbReference type="ARBA" id="ARBA00023242"/>
    </source>
</evidence>
<evidence type="ECO:0000256" key="8">
    <source>
        <dbReference type="ARBA" id="ARBA00023015"/>
    </source>
</evidence>